<accession>A0A9Q1HAQ6</accession>
<evidence type="ECO:0000313" key="4">
    <source>
        <dbReference type="EMBL" id="KAJ8039015.1"/>
    </source>
</evidence>
<dbReference type="GO" id="GO:0005524">
    <property type="term" value="F:ATP binding"/>
    <property type="evidence" value="ECO:0007669"/>
    <property type="project" value="UniProtKB-KW"/>
</dbReference>
<gene>
    <name evidence="4" type="ORF">HOLleu_16597</name>
</gene>
<dbReference type="PANTHER" id="PTHR27001:SF931">
    <property type="entry name" value="OS11G0664100 PROTEIN"/>
    <property type="match status" value="1"/>
</dbReference>
<dbReference type="OrthoDB" id="4062651at2759"/>
<dbReference type="Pfam" id="PF07714">
    <property type="entry name" value="PK_Tyr_Ser-Thr"/>
    <property type="match status" value="1"/>
</dbReference>
<dbReference type="EMBL" id="JAIZAY010000007">
    <property type="protein sequence ID" value="KAJ8039015.1"/>
    <property type="molecule type" value="Genomic_DNA"/>
</dbReference>
<dbReference type="GO" id="GO:0004672">
    <property type="term" value="F:protein kinase activity"/>
    <property type="evidence" value="ECO:0007669"/>
    <property type="project" value="InterPro"/>
</dbReference>
<evidence type="ECO:0000313" key="5">
    <source>
        <dbReference type="Proteomes" id="UP001152320"/>
    </source>
</evidence>
<dbReference type="PROSITE" id="PS50011">
    <property type="entry name" value="PROTEIN_KINASE_DOM"/>
    <property type="match status" value="1"/>
</dbReference>
<dbReference type="InterPro" id="IPR011009">
    <property type="entry name" value="Kinase-like_dom_sf"/>
</dbReference>
<comment type="caution">
    <text evidence="4">The sequence shown here is derived from an EMBL/GenBank/DDBJ whole genome shotgun (WGS) entry which is preliminary data.</text>
</comment>
<dbReference type="InterPro" id="IPR001245">
    <property type="entry name" value="Ser-Thr/Tyr_kinase_cat_dom"/>
</dbReference>
<keyword evidence="4" id="KW-0418">Kinase</keyword>
<name>A0A9Q1HAQ6_HOLLE</name>
<reference evidence="4" key="1">
    <citation type="submission" date="2021-10" db="EMBL/GenBank/DDBJ databases">
        <title>Tropical sea cucumber genome reveals ecological adaptation and Cuvierian tubules defense mechanism.</title>
        <authorList>
            <person name="Chen T."/>
        </authorList>
    </citation>
    <scope>NUCLEOTIDE SEQUENCE</scope>
    <source>
        <strain evidence="4">Nanhai2018</strain>
        <tissue evidence="4">Muscle</tissue>
    </source>
</reference>
<evidence type="ECO:0000256" key="2">
    <source>
        <dbReference type="ARBA" id="ARBA00022840"/>
    </source>
</evidence>
<proteinExistence type="predicted"/>
<dbReference type="SUPFAM" id="SSF56112">
    <property type="entry name" value="Protein kinase-like (PK-like)"/>
    <property type="match status" value="1"/>
</dbReference>
<protein>
    <submittedName>
        <fullName evidence="4">Serine/threonine-protein kinase PBL5</fullName>
    </submittedName>
</protein>
<dbReference type="PANTHER" id="PTHR27001">
    <property type="entry name" value="OS01G0253100 PROTEIN"/>
    <property type="match status" value="1"/>
</dbReference>
<evidence type="ECO:0000256" key="1">
    <source>
        <dbReference type="ARBA" id="ARBA00022741"/>
    </source>
</evidence>
<dbReference type="Gene3D" id="1.10.510.10">
    <property type="entry name" value="Transferase(Phosphotransferase) domain 1"/>
    <property type="match status" value="1"/>
</dbReference>
<keyword evidence="1" id="KW-0547">Nucleotide-binding</keyword>
<dbReference type="InterPro" id="IPR000719">
    <property type="entry name" value="Prot_kinase_dom"/>
</dbReference>
<feature type="domain" description="Protein kinase" evidence="3">
    <location>
        <begin position="197"/>
        <end position="384"/>
    </location>
</feature>
<keyword evidence="4" id="KW-0808">Transferase</keyword>
<keyword evidence="5" id="KW-1185">Reference proteome</keyword>
<evidence type="ECO:0000259" key="3">
    <source>
        <dbReference type="PROSITE" id="PS50011"/>
    </source>
</evidence>
<keyword evidence="2" id="KW-0067">ATP-binding</keyword>
<organism evidence="4 5">
    <name type="scientific">Holothuria leucospilota</name>
    <name type="common">Black long sea cucumber</name>
    <name type="synonym">Mertensiothuria leucospilota</name>
    <dbReference type="NCBI Taxonomy" id="206669"/>
    <lineage>
        <taxon>Eukaryota</taxon>
        <taxon>Metazoa</taxon>
        <taxon>Echinodermata</taxon>
        <taxon>Eleutherozoa</taxon>
        <taxon>Echinozoa</taxon>
        <taxon>Holothuroidea</taxon>
        <taxon>Aspidochirotacea</taxon>
        <taxon>Aspidochirotida</taxon>
        <taxon>Holothuriidae</taxon>
        <taxon>Holothuria</taxon>
    </lineage>
</organism>
<dbReference type="GO" id="GO:0005886">
    <property type="term" value="C:plasma membrane"/>
    <property type="evidence" value="ECO:0007669"/>
    <property type="project" value="TreeGrafter"/>
</dbReference>
<sequence>MDAATSSIELCKIIITCAKSLYKAGKNVETNFASQRGQLKTQIDDITMIVAQVKNTLEVQPTKYSDGLENVLQELKQSCLRVKAFFDDLDRYASYKGALFILKSVQHYFDIQNQFKDFNRVLPGQHKRLNNFILAGIYAKGGEKEEDINFERESKNEHTDLQSLISHVGENDTNVETAVRRKDALHRNSLSIRPDEISKEVALCKGSYGNYSTACLDKEKVMILRMWDDADDNTKNDFTREKRNLMFFSDGSIVRVIGYCDEPNVKFLVLEYMEQGKLSDVLHKSGKTLSLETKLKLAKTAAFALYRLHQKLVHTSLRTDMYLVDEHYTAKLSGLQYAKTFTSARRFVAENHPVVDVNRYIAPERFMPVKPTKAADIYGFGIVL</sequence>
<dbReference type="AlphaFoldDB" id="A0A9Q1HAQ6"/>
<dbReference type="Proteomes" id="UP001152320">
    <property type="component" value="Chromosome 7"/>
</dbReference>